<dbReference type="InterPro" id="IPR050994">
    <property type="entry name" value="At_inactive_RLKs"/>
</dbReference>
<comment type="caution">
    <text evidence="4">The sequence shown here is derived from an EMBL/GenBank/DDBJ whole genome shotgun (WGS) entry which is preliminary data.</text>
</comment>
<dbReference type="PANTHER" id="PTHR48010">
    <property type="entry name" value="OS05G0588300 PROTEIN"/>
    <property type="match status" value="1"/>
</dbReference>
<gene>
    <name evidence="4" type="ORF">TSOC_012501</name>
</gene>
<organism evidence="4 5">
    <name type="scientific">Tetrabaena socialis</name>
    <dbReference type="NCBI Taxonomy" id="47790"/>
    <lineage>
        <taxon>Eukaryota</taxon>
        <taxon>Viridiplantae</taxon>
        <taxon>Chlorophyta</taxon>
        <taxon>core chlorophytes</taxon>
        <taxon>Chlorophyceae</taxon>
        <taxon>CS clade</taxon>
        <taxon>Chlamydomonadales</taxon>
        <taxon>Tetrabaenaceae</taxon>
        <taxon>Tetrabaena</taxon>
    </lineage>
</organism>
<dbReference type="Proteomes" id="UP000236333">
    <property type="component" value="Unassembled WGS sequence"/>
</dbReference>
<feature type="signal peptide" evidence="3">
    <location>
        <begin position="1"/>
        <end position="15"/>
    </location>
</feature>
<evidence type="ECO:0000256" key="1">
    <source>
        <dbReference type="ARBA" id="ARBA00004430"/>
    </source>
</evidence>
<dbReference type="PANTHER" id="PTHR48010:SF58">
    <property type="entry name" value="RECEPTOR PROTEIN KINASE-LIKE PROTEIN ZAR1"/>
    <property type="match status" value="1"/>
</dbReference>
<dbReference type="Gene3D" id="3.80.10.10">
    <property type="entry name" value="Ribonuclease Inhibitor"/>
    <property type="match status" value="2"/>
</dbReference>
<dbReference type="EMBL" id="PGGS01000844">
    <property type="protein sequence ID" value="PNH01599.1"/>
    <property type="molecule type" value="Genomic_DNA"/>
</dbReference>
<keyword evidence="4" id="KW-0808">Transferase</keyword>
<accession>A0A2J7ZMV9</accession>
<dbReference type="InterPro" id="IPR001611">
    <property type="entry name" value="Leu-rich_rpt"/>
</dbReference>
<keyword evidence="4" id="KW-0675">Receptor</keyword>
<comment type="subcellular location">
    <subcellularLocation>
        <location evidence="1">Cytoplasm</location>
        <location evidence="1">Cytoskeleton</location>
        <location evidence="1">Cilium axoneme</location>
    </subcellularLocation>
</comment>
<keyword evidence="3" id="KW-0732">Signal</keyword>
<dbReference type="InterPro" id="IPR032675">
    <property type="entry name" value="LRR_dom_sf"/>
</dbReference>
<feature type="region of interest" description="Disordered" evidence="2">
    <location>
        <begin position="200"/>
        <end position="221"/>
    </location>
</feature>
<dbReference type="GO" id="GO:0005930">
    <property type="term" value="C:axoneme"/>
    <property type="evidence" value="ECO:0007669"/>
    <property type="project" value="UniProtKB-SubCell"/>
</dbReference>
<proteinExistence type="predicted"/>
<dbReference type="AlphaFoldDB" id="A0A2J7ZMV9"/>
<evidence type="ECO:0000256" key="3">
    <source>
        <dbReference type="SAM" id="SignalP"/>
    </source>
</evidence>
<reference evidence="4 5" key="1">
    <citation type="journal article" date="2017" name="Mol. Biol. Evol.">
        <title>The 4-celled Tetrabaena socialis nuclear genome reveals the essential components for genetic control of cell number at the origin of multicellularity in the volvocine lineage.</title>
        <authorList>
            <person name="Featherston J."/>
            <person name="Arakaki Y."/>
            <person name="Hanschen E.R."/>
            <person name="Ferris P.J."/>
            <person name="Michod R.E."/>
            <person name="Olson B.J.S.C."/>
            <person name="Nozaki H."/>
            <person name="Durand P.M."/>
        </authorList>
    </citation>
    <scope>NUCLEOTIDE SEQUENCE [LARGE SCALE GENOMIC DNA]</scope>
    <source>
        <strain evidence="4 5">NIES-571</strain>
    </source>
</reference>
<evidence type="ECO:0000313" key="4">
    <source>
        <dbReference type="EMBL" id="PNH01599.1"/>
    </source>
</evidence>
<feature type="chain" id="PRO_5014463721" evidence="3">
    <location>
        <begin position="16"/>
        <end position="433"/>
    </location>
</feature>
<keyword evidence="4" id="KW-0418">Kinase</keyword>
<name>A0A2J7ZMV9_9CHLO</name>
<dbReference type="GO" id="GO:0016301">
    <property type="term" value="F:kinase activity"/>
    <property type="evidence" value="ECO:0007669"/>
    <property type="project" value="UniProtKB-KW"/>
</dbReference>
<dbReference type="SUPFAM" id="SSF52058">
    <property type="entry name" value="L domain-like"/>
    <property type="match status" value="1"/>
</dbReference>
<dbReference type="OrthoDB" id="552043at2759"/>
<sequence length="433" mass="43484">MLVLLLLLRVEPALPTATVPEHSSQWMRRLALADADPAPCDAQCQDAQRRALSQLFAAWSGPAWTRRANWLSPDVPVCAWEGVVCCGGPTAEQGGGDAGGGEAACAGKGEGGVLGLSLAGNNLTGDVTAAVAWGALATLRVLEVDGNRLYGSLSRWCAAGGGGGLAALPRLRYLGLAANQLTGGLAEVAGWGGAGAGPASLPPQLGSGSVPAPPGPASSGARVPAAAALSAGARRSLAAGLGAAGGGPPVLTALLAAGNRLGGPLPVGLMRQPALQYLDLSGNSLTGPLPAELFAGAAANRLRSVRLAGNQLGGPLPELPEGADVAAELNHLDISRNRLEGPLPPYLARLASLSYLDASHNVLLSGPVAPLLRPLAPLLAALSTLMLRNNSLGGTLPAVLRGPQLQYLDLAFNNLTGNFPSTVIPQLHAAWSG</sequence>
<dbReference type="Pfam" id="PF00560">
    <property type="entry name" value="LRR_1"/>
    <property type="match status" value="3"/>
</dbReference>
<protein>
    <submittedName>
        <fullName evidence="4">Leucine-rich repeat receptor protein kinase EXS</fullName>
    </submittedName>
</protein>
<evidence type="ECO:0000313" key="5">
    <source>
        <dbReference type="Proteomes" id="UP000236333"/>
    </source>
</evidence>
<feature type="compositionally biased region" description="Low complexity" evidence="2">
    <location>
        <begin position="200"/>
        <end position="210"/>
    </location>
</feature>
<keyword evidence="5" id="KW-1185">Reference proteome</keyword>
<evidence type="ECO:0000256" key="2">
    <source>
        <dbReference type="SAM" id="MobiDB-lite"/>
    </source>
</evidence>